<dbReference type="FunFam" id="3.30.565.10:FF:000006">
    <property type="entry name" value="Sensor histidine kinase WalK"/>
    <property type="match status" value="1"/>
</dbReference>
<dbReference type="SUPFAM" id="SSF158472">
    <property type="entry name" value="HAMP domain-like"/>
    <property type="match status" value="1"/>
</dbReference>
<comment type="catalytic activity">
    <reaction evidence="1">
        <text>ATP + protein L-histidine = ADP + protein N-phospho-L-histidine.</text>
        <dbReference type="EC" id="2.7.13.3"/>
    </reaction>
</comment>
<evidence type="ECO:0000256" key="5">
    <source>
        <dbReference type="ARBA" id="ARBA00022679"/>
    </source>
</evidence>
<dbReference type="PANTHER" id="PTHR45436:SF5">
    <property type="entry name" value="SENSOR HISTIDINE KINASE TRCS"/>
    <property type="match status" value="1"/>
</dbReference>
<proteinExistence type="predicted"/>
<evidence type="ECO:0000256" key="3">
    <source>
        <dbReference type="ARBA" id="ARBA00012438"/>
    </source>
</evidence>
<feature type="region of interest" description="Disordered" evidence="11">
    <location>
        <begin position="474"/>
        <end position="497"/>
    </location>
</feature>
<evidence type="ECO:0000256" key="7">
    <source>
        <dbReference type="ARBA" id="ARBA00022777"/>
    </source>
</evidence>
<dbReference type="Gene3D" id="1.10.287.130">
    <property type="match status" value="1"/>
</dbReference>
<dbReference type="PROSITE" id="PS50109">
    <property type="entry name" value="HIS_KIN"/>
    <property type="match status" value="1"/>
</dbReference>
<dbReference type="InterPro" id="IPR003594">
    <property type="entry name" value="HATPase_dom"/>
</dbReference>
<evidence type="ECO:0000256" key="11">
    <source>
        <dbReference type="SAM" id="MobiDB-lite"/>
    </source>
</evidence>
<keyword evidence="9" id="KW-0902">Two-component regulatory system</keyword>
<evidence type="ECO:0000256" key="8">
    <source>
        <dbReference type="ARBA" id="ARBA00022989"/>
    </source>
</evidence>
<name>A0A0P7ZNG9_9CYAN</name>
<dbReference type="EC" id="2.7.13.3" evidence="3"/>
<reference evidence="15 16" key="1">
    <citation type="submission" date="2015-09" db="EMBL/GenBank/DDBJ databases">
        <title>Identification and resolution of microdiversity through metagenomic sequencing of parallel consortia.</title>
        <authorList>
            <person name="Nelson W.C."/>
            <person name="Romine M.F."/>
            <person name="Lindemann S.R."/>
        </authorList>
    </citation>
    <scope>NUCLEOTIDE SEQUENCE [LARGE SCALE GENOMIC DNA]</scope>
    <source>
        <strain evidence="15">Ana</strain>
    </source>
</reference>
<comment type="caution">
    <text evidence="15">The sequence shown here is derived from an EMBL/GenBank/DDBJ whole genome shotgun (WGS) entry which is preliminary data.</text>
</comment>
<dbReference type="PANTHER" id="PTHR45436">
    <property type="entry name" value="SENSOR HISTIDINE KINASE YKOH"/>
    <property type="match status" value="1"/>
</dbReference>
<feature type="domain" description="HAMP" evidence="14">
    <location>
        <begin position="199"/>
        <end position="252"/>
    </location>
</feature>
<dbReference type="Proteomes" id="UP000050465">
    <property type="component" value="Unassembled WGS sequence"/>
</dbReference>
<evidence type="ECO:0000256" key="6">
    <source>
        <dbReference type="ARBA" id="ARBA00022692"/>
    </source>
</evidence>
<evidence type="ECO:0000256" key="2">
    <source>
        <dbReference type="ARBA" id="ARBA00004370"/>
    </source>
</evidence>
<evidence type="ECO:0000259" key="14">
    <source>
        <dbReference type="PROSITE" id="PS50885"/>
    </source>
</evidence>
<evidence type="ECO:0000256" key="9">
    <source>
        <dbReference type="ARBA" id="ARBA00023012"/>
    </source>
</evidence>
<dbReference type="InterPro" id="IPR004358">
    <property type="entry name" value="Sig_transdc_His_kin-like_C"/>
</dbReference>
<dbReference type="CDD" id="cd00075">
    <property type="entry name" value="HATPase"/>
    <property type="match status" value="1"/>
</dbReference>
<organism evidence="15 16">
    <name type="scientific">Phormidesmis priestleyi Ana</name>
    <dbReference type="NCBI Taxonomy" id="1666911"/>
    <lineage>
        <taxon>Bacteria</taxon>
        <taxon>Bacillati</taxon>
        <taxon>Cyanobacteriota</taxon>
        <taxon>Cyanophyceae</taxon>
        <taxon>Leptolyngbyales</taxon>
        <taxon>Leptolyngbyaceae</taxon>
        <taxon>Phormidesmis</taxon>
    </lineage>
</organism>
<keyword evidence="6 12" id="KW-0812">Transmembrane</keyword>
<dbReference type="SMART" id="SM00387">
    <property type="entry name" value="HATPase_c"/>
    <property type="match status" value="1"/>
</dbReference>
<dbReference type="InterPro" id="IPR005467">
    <property type="entry name" value="His_kinase_dom"/>
</dbReference>
<evidence type="ECO:0000256" key="4">
    <source>
        <dbReference type="ARBA" id="ARBA00022553"/>
    </source>
</evidence>
<dbReference type="Pfam" id="PF02518">
    <property type="entry name" value="HATPase_c"/>
    <property type="match status" value="1"/>
</dbReference>
<gene>
    <name evidence="15" type="ORF">HLUCCA11_05455</name>
</gene>
<evidence type="ECO:0000313" key="15">
    <source>
        <dbReference type="EMBL" id="KPQ36613.1"/>
    </source>
</evidence>
<dbReference type="SUPFAM" id="SSF55874">
    <property type="entry name" value="ATPase domain of HSP90 chaperone/DNA topoisomerase II/histidine kinase"/>
    <property type="match status" value="1"/>
</dbReference>
<dbReference type="InterPro" id="IPR003660">
    <property type="entry name" value="HAMP_dom"/>
</dbReference>
<evidence type="ECO:0000256" key="1">
    <source>
        <dbReference type="ARBA" id="ARBA00000085"/>
    </source>
</evidence>
<dbReference type="AlphaFoldDB" id="A0A0P7ZNG9"/>
<dbReference type="SMART" id="SM00304">
    <property type="entry name" value="HAMP"/>
    <property type="match status" value="1"/>
</dbReference>
<dbReference type="InterPro" id="IPR036097">
    <property type="entry name" value="HisK_dim/P_sf"/>
</dbReference>
<dbReference type="GO" id="GO:0000155">
    <property type="term" value="F:phosphorelay sensor kinase activity"/>
    <property type="evidence" value="ECO:0007669"/>
    <property type="project" value="InterPro"/>
</dbReference>
<dbReference type="PATRIC" id="fig|1666911.3.peg.3296"/>
<keyword evidence="7 15" id="KW-0418">Kinase</keyword>
<dbReference type="STRING" id="1666911.HLUCCA11_05455"/>
<dbReference type="Gene3D" id="6.10.340.10">
    <property type="match status" value="1"/>
</dbReference>
<dbReference type="PROSITE" id="PS50885">
    <property type="entry name" value="HAMP"/>
    <property type="match status" value="1"/>
</dbReference>
<sequence>MWKQLLRETRTRILLMYTALLMLIIVASIPLYRYLLFRGIDNRVQEDLAEERAFFLSAYENWARSPNQTLEDLKNFSQNYLRDTRPEDDNFQIIIIDGELFRSNPHYLIEPISPGSQLFTSWKNLTQSLVEEYAASSDIGAVLYSADPLMLNGEQRGVFVVAHTSAGERQEALVSVYLFARLMIVTLLLSLVCSWLSAGRLMAPIAELSKAAKSVSESDLTQRISPPQGNGELANLANTFNAMMDRIQATFDSQRDFINDAGHELRTPITIMQGHLELLDDDPQEIKETIELVMDELERMGRLVNDMVLLAKSERPDFLKLETIDISHFTEELFAKAKALANRQWILKIEASGQIVGDRQKLTGALLNLLRNATQYTQASDQITLSCAFGENHHICFSVSDTGEGITIADQQRIFSRFARGSNRQRKPEGSGLGLAIVNAVVEAHGGQVKLTSQPGQGATFQITLPPGIFLENSPVKNPPLRNAAQKPAAVPPSAVP</sequence>
<evidence type="ECO:0000259" key="13">
    <source>
        <dbReference type="PROSITE" id="PS50109"/>
    </source>
</evidence>
<keyword evidence="8 12" id="KW-1133">Transmembrane helix</keyword>
<evidence type="ECO:0000256" key="10">
    <source>
        <dbReference type="ARBA" id="ARBA00023136"/>
    </source>
</evidence>
<dbReference type="SMART" id="SM00388">
    <property type="entry name" value="HisKA"/>
    <property type="match status" value="1"/>
</dbReference>
<protein>
    <recommendedName>
        <fullName evidence="3">histidine kinase</fullName>
        <ecNumber evidence="3">2.7.13.3</ecNumber>
    </recommendedName>
</protein>
<dbReference type="Pfam" id="PF00512">
    <property type="entry name" value="HisKA"/>
    <property type="match status" value="1"/>
</dbReference>
<dbReference type="Gene3D" id="3.30.565.10">
    <property type="entry name" value="Histidine kinase-like ATPase, C-terminal domain"/>
    <property type="match status" value="1"/>
</dbReference>
<dbReference type="GO" id="GO:0005886">
    <property type="term" value="C:plasma membrane"/>
    <property type="evidence" value="ECO:0007669"/>
    <property type="project" value="TreeGrafter"/>
</dbReference>
<keyword evidence="4" id="KW-0597">Phosphoprotein</keyword>
<dbReference type="SUPFAM" id="SSF47384">
    <property type="entry name" value="Homodimeric domain of signal transducing histidine kinase"/>
    <property type="match status" value="1"/>
</dbReference>
<dbReference type="FunFam" id="1.10.287.130:FF:000001">
    <property type="entry name" value="Two-component sensor histidine kinase"/>
    <property type="match status" value="1"/>
</dbReference>
<dbReference type="InterPro" id="IPR036890">
    <property type="entry name" value="HATPase_C_sf"/>
</dbReference>
<dbReference type="EMBL" id="LJZR01000005">
    <property type="protein sequence ID" value="KPQ36613.1"/>
    <property type="molecule type" value="Genomic_DNA"/>
</dbReference>
<dbReference type="CDD" id="cd06225">
    <property type="entry name" value="HAMP"/>
    <property type="match status" value="1"/>
</dbReference>
<keyword evidence="5" id="KW-0808">Transferase</keyword>
<evidence type="ECO:0000256" key="12">
    <source>
        <dbReference type="SAM" id="Phobius"/>
    </source>
</evidence>
<dbReference type="Pfam" id="PF00672">
    <property type="entry name" value="HAMP"/>
    <property type="match status" value="1"/>
</dbReference>
<feature type="domain" description="Histidine kinase" evidence="13">
    <location>
        <begin position="260"/>
        <end position="469"/>
    </location>
</feature>
<dbReference type="PRINTS" id="PR00344">
    <property type="entry name" value="BCTRLSENSOR"/>
</dbReference>
<dbReference type="CDD" id="cd00082">
    <property type="entry name" value="HisKA"/>
    <property type="match status" value="1"/>
</dbReference>
<feature type="transmembrane region" description="Helical" evidence="12">
    <location>
        <begin position="12"/>
        <end position="35"/>
    </location>
</feature>
<dbReference type="InterPro" id="IPR003661">
    <property type="entry name" value="HisK_dim/P_dom"/>
</dbReference>
<dbReference type="InterPro" id="IPR050428">
    <property type="entry name" value="TCS_sensor_his_kinase"/>
</dbReference>
<comment type="subcellular location">
    <subcellularLocation>
        <location evidence="2">Membrane</location>
    </subcellularLocation>
</comment>
<keyword evidence="10 12" id="KW-0472">Membrane</keyword>
<accession>A0A0P7ZNG9</accession>
<evidence type="ECO:0000313" key="16">
    <source>
        <dbReference type="Proteomes" id="UP000050465"/>
    </source>
</evidence>